<proteinExistence type="predicted"/>
<dbReference type="SUPFAM" id="SSF56973">
    <property type="entry name" value="Aerolisin/ETX pore-forming domain"/>
    <property type="match status" value="1"/>
</dbReference>
<name>A0A7J7GQB6_CAMSI</name>
<dbReference type="EMBL" id="JACBKZ010000009">
    <property type="protein sequence ID" value="KAF5942395.1"/>
    <property type="molecule type" value="Genomic_DNA"/>
</dbReference>
<dbReference type="InterPro" id="IPR036242">
    <property type="entry name" value="Agglutinin_dom_sf"/>
</dbReference>
<dbReference type="Gene3D" id="2.80.10.50">
    <property type="match status" value="2"/>
</dbReference>
<protein>
    <recommendedName>
        <fullName evidence="1">Agglutinin domain-containing protein</fullName>
    </recommendedName>
</protein>
<dbReference type="SMART" id="SM00791">
    <property type="entry name" value="Agglutinin"/>
    <property type="match status" value="1"/>
</dbReference>
<dbReference type="PANTHER" id="PTHR39244:SF5">
    <property type="entry name" value="NATTERIN-3-LIKE"/>
    <property type="match status" value="1"/>
</dbReference>
<feature type="domain" description="Agglutinin" evidence="1">
    <location>
        <begin position="88"/>
        <end position="239"/>
    </location>
</feature>
<gene>
    <name evidence="2" type="ORF">HYC85_020037</name>
</gene>
<evidence type="ECO:0000313" key="2">
    <source>
        <dbReference type="EMBL" id="KAF5942395.1"/>
    </source>
</evidence>
<accession>A0A7J7GQB6</accession>
<reference evidence="3" key="1">
    <citation type="journal article" date="2020" name="Nat. Commun.">
        <title>Genome assembly of wild tea tree DASZ reveals pedigree and selection history of tea varieties.</title>
        <authorList>
            <person name="Zhang W."/>
            <person name="Zhang Y."/>
            <person name="Qiu H."/>
            <person name="Guo Y."/>
            <person name="Wan H."/>
            <person name="Zhang X."/>
            <person name="Scossa F."/>
            <person name="Alseekh S."/>
            <person name="Zhang Q."/>
            <person name="Wang P."/>
            <person name="Xu L."/>
            <person name="Schmidt M.H."/>
            <person name="Jia X."/>
            <person name="Li D."/>
            <person name="Zhu A."/>
            <person name="Guo F."/>
            <person name="Chen W."/>
            <person name="Ni D."/>
            <person name="Usadel B."/>
            <person name="Fernie A.R."/>
            <person name="Wen W."/>
        </authorList>
    </citation>
    <scope>NUCLEOTIDE SEQUENCE [LARGE SCALE GENOMIC DNA]</scope>
    <source>
        <strain evidence="3">cv. G240</strain>
    </source>
</reference>
<reference evidence="2 3" key="2">
    <citation type="submission" date="2020-07" db="EMBL/GenBank/DDBJ databases">
        <title>Genome assembly of wild tea tree DASZ reveals pedigree and selection history of tea varieties.</title>
        <authorList>
            <person name="Zhang W."/>
        </authorList>
    </citation>
    <scope>NUCLEOTIDE SEQUENCE [LARGE SCALE GENOMIC DNA]</scope>
    <source>
        <strain evidence="3">cv. G240</strain>
        <tissue evidence="2">Leaf</tissue>
    </source>
</reference>
<evidence type="ECO:0000259" key="1">
    <source>
        <dbReference type="SMART" id="SM00791"/>
    </source>
</evidence>
<dbReference type="SUPFAM" id="SSF50382">
    <property type="entry name" value="Agglutinin"/>
    <property type="match status" value="2"/>
</dbReference>
<dbReference type="AlphaFoldDB" id="A0A7J7GQB6"/>
<dbReference type="Pfam" id="PF07468">
    <property type="entry name" value="Agglutinin"/>
    <property type="match status" value="2"/>
</dbReference>
<organism evidence="2 3">
    <name type="scientific">Camellia sinensis</name>
    <name type="common">Tea plant</name>
    <name type="synonym">Thea sinensis</name>
    <dbReference type="NCBI Taxonomy" id="4442"/>
    <lineage>
        <taxon>Eukaryota</taxon>
        <taxon>Viridiplantae</taxon>
        <taxon>Streptophyta</taxon>
        <taxon>Embryophyta</taxon>
        <taxon>Tracheophyta</taxon>
        <taxon>Spermatophyta</taxon>
        <taxon>Magnoliopsida</taxon>
        <taxon>eudicotyledons</taxon>
        <taxon>Gunneridae</taxon>
        <taxon>Pentapetalae</taxon>
        <taxon>asterids</taxon>
        <taxon>Ericales</taxon>
        <taxon>Theaceae</taxon>
        <taxon>Camellia</taxon>
    </lineage>
</organism>
<evidence type="ECO:0000313" key="3">
    <source>
        <dbReference type="Proteomes" id="UP000593564"/>
    </source>
</evidence>
<dbReference type="PANTHER" id="PTHR39244">
    <property type="entry name" value="NATTERIN-4"/>
    <property type="match status" value="1"/>
</dbReference>
<dbReference type="Gene3D" id="2.170.15.10">
    <property type="entry name" value="Proaerolysin, chain A, domain 3"/>
    <property type="match status" value="1"/>
</dbReference>
<comment type="caution">
    <text evidence="2">The sequence shown here is derived from an EMBL/GenBank/DDBJ whole genome shotgun (WGS) entry which is preliminary data.</text>
</comment>
<dbReference type="InterPro" id="IPR008998">
    <property type="entry name" value="Agglutinin"/>
</dbReference>
<sequence>MKIAEVRRQLQMLAETIYSAGALQLITRRVVWSENHSHNYIHEDVKTHGFLQFSGEEVVSQYTKYQVEMAKCGNGLVHVRCCYNNKYWILPKHIAFKGDNGYYLSATSLETFPYLEFASDDIGDPTVGDVVLTNGDGSIRIKSDHFGKFWRRGSDSRYSDEPHSWKTTGANWIWADSDDTTSDNLDTVFWPIKVANNVAALRNLGNNVFCKGLTADDKTDCLNAAVHTIAKFARLEVEELVISRNIYNVEFRLNHARIYDQSIITMTTGEATNRTETDDTVDVKPAYTETKSSTWNTSVSLNLGAKTTIKTDIPFIVDGKVEVWAEFTGAYT</sequence>
<keyword evidence="3" id="KW-1185">Reference proteome</keyword>
<dbReference type="Proteomes" id="UP000593564">
    <property type="component" value="Unassembled WGS sequence"/>
</dbReference>
<dbReference type="InterPro" id="IPR053237">
    <property type="entry name" value="Natterin_C"/>
</dbReference>